<dbReference type="SUPFAM" id="SSF81383">
    <property type="entry name" value="F-box domain"/>
    <property type="match status" value="1"/>
</dbReference>
<evidence type="ECO:0000259" key="1">
    <source>
        <dbReference type="SMART" id="SM00256"/>
    </source>
</evidence>
<dbReference type="NCBIfam" id="TIGR01640">
    <property type="entry name" value="F_box_assoc_1"/>
    <property type="match status" value="1"/>
</dbReference>
<dbReference type="InterPro" id="IPR036047">
    <property type="entry name" value="F-box-like_dom_sf"/>
</dbReference>
<dbReference type="InterPro" id="IPR055290">
    <property type="entry name" value="At3g26010-like"/>
</dbReference>
<gene>
    <name evidence="2" type="ORF">L484_003417</name>
</gene>
<dbReference type="PANTHER" id="PTHR35546">
    <property type="entry name" value="F-BOX PROTEIN INTERACTION DOMAIN PROTEIN-RELATED"/>
    <property type="match status" value="1"/>
</dbReference>
<protein>
    <submittedName>
        <fullName evidence="2">F-box protein</fullName>
    </submittedName>
</protein>
<dbReference type="InterPro" id="IPR001810">
    <property type="entry name" value="F-box_dom"/>
</dbReference>
<evidence type="ECO:0000313" key="3">
    <source>
        <dbReference type="Proteomes" id="UP000030645"/>
    </source>
</evidence>
<dbReference type="EMBL" id="KE345923">
    <property type="protein sequence ID" value="EXC20948.1"/>
    <property type="molecule type" value="Genomic_DNA"/>
</dbReference>
<dbReference type="STRING" id="981085.W9SC09"/>
<reference evidence="3" key="1">
    <citation type="submission" date="2013-01" db="EMBL/GenBank/DDBJ databases">
        <title>Draft Genome Sequence of a Mulberry Tree, Morus notabilis C.K. Schneid.</title>
        <authorList>
            <person name="He N."/>
            <person name="Zhao S."/>
        </authorList>
    </citation>
    <scope>NUCLEOTIDE SEQUENCE</scope>
</reference>
<keyword evidence="3" id="KW-1185">Reference proteome</keyword>
<proteinExistence type="predicted"/>
<dbReference type="SMART" id="SM00256">
    <property type="entry name" value="FBOX"/>
    <property type="match status" value="1"/>
</dbReference>
<name>W9SC09_9ROSA</name>
<dbReference type="InterPro" id="IPR017451">
    <property type="entry name" value="F-box-assoc_interact_dom"/>
</dbReference>
<dbReference type="Pfam" id="PF07734">
    <property type="entry name" value="FBA_1"/>
    <property type="match status" value="1"/>
</dbReference>
<dbReference type="OrthoDB" id="1161293at2759"/>
<dbReference type="Proteomes" id="UP000030645">
    <property type="component" value="Unassembled WGS sequence"/>
</dbReference>
<dbReference type="KEGG" id="mnt:21386954"/>
<dbReference type="InterPro" id="IPR006527">
    <property type="entry name" value="F-box-assoc_dom_typ1"/>
</dbReference>
<dbReference type="PANTHER" id="PTHR35546:SF130">
    <property type="entry name" value="EXPRESSED PROTEIN"/>
    <property type="match status" value="1"/>
</dbReference>
<organism evidence="2 3">
    <name type="scientific">Morus notabilis</name>
    <dbReference type="NCBI Taxonomy" id="981085"/>
    <lineage>
        <taxon>Eukaryota</taxon>
        <taxon>Viridiplantae</taxon>
        <taxon>Streptophyta</taxon>
        <taxon>Embryophyta</taxon>
        <taxon>Tracheophyta</taxon>
        <taxon>Spermatophyta</taxon>
        <taxon>Magnoliopsida</taxon>
        <taxon>eudicotyledons</taxon>
        <taxon>Gunneridae</taxon>
        <taxon>Pentapetalae</taxon>
        <taxon>rosids</taxon>
        <taxon>fabids</taxon>
        <taxon>Rosales</taxon>
        <taxon>Moraceae</taxon>
        <taxon>Moreae</taxon>
        <taxon>Morus</taxon>
    </lineage>
</organism>
<evidence type="ECO:0000313" key="2">
    <source>
        <dbReference type="EMBL" id="EXC20948.1"/>
    </source>
</evidence>
<dbReference type="Pfam" id="PF00646">
    <property type="entry name" value="F-box"/>
    <property type="match status" value="1"/>
</dbReference>
<dbReference type="AlphaFoldDB" id="W9SC09"/>
<dbReference type="eggNOG" id="ENOG502QQSC">
    <property type="taxonomic scope" value="Eukaryota"/>
</dbReference>
<sequence>MSLTKRTKTCPNAAITATPPSRSAETIANNDDLLNEILLRLPIKSLLKFKSVSKHCLSLISDPNFSLRRNPNFPTSASGLFLARSSRSIIGVSEFDFVNLDDLIPNSSESPFRSLAFTDGGHVATGIIQSCNGLLLCCSIRALEPRENFVFNPTTKQFTKLPPISPVGDGAHRRVFGLSLAFDPSISPHYKVVCVRNSDARGDQYQIEIYSSETRCWRLSGDSFFINSSDIRFDGGVYWNGSVHWISVWEASVHLKVEEERISPLPMPLIPEDGWDHDRKYRYFGESRGHLHLIDHIYDLQLPRFDVLEMETDYSGWSVKFRVDLSEIPSAFPQIVRRKLLHRAKLHDYVFSVLCVVRSEVDEESYLVLQIPGKVIRYNLKTRTFFKLCNFEPVSRTKTVQDANSVLMMFPELIEWTSVHQYNESLALV</sequence>
<accession>W9SC09</accession>
<feature type="domain" description="F-box" evidence="1">
    <location>
        <begin position="29"/>
        <end position="69"/>
    </location>
</feature>